<name>A0A286UKU3_9AGAM</name>
<sequence length="158" mass="16587">MFARISLLAVSLILGFCALGVFSGPLANAELSRRQIGDYQCNVDRLFVTMDVPQIISNVEKLASAGASDPAVTNATTTALEGLDSAQQAIDTIIHALFEGQTVPADARKQVEQGLITAQDSLDSIHSTDTAVISALSDAQTTLQNAELALQGIVVNCK</sequence>
<feature type="signal peptide" evidence="1">
    <location>
        <begin position="1"/>
        <end position="23"/>
    </location>
</feature>
<protein>
    <submittedName>
        <fullName evidence="2">Uncharacterized protein</fullName>
    </submittedName>
</protein>
<organism evidence="2 3">
    <name type="scientific">Pyrrhoderma noxium</name>
    <dbReference type="NCBI Taxonomy" id="2282107"/>
    <lineage>
        <taxon>Eukaryota</taxon>
        <taxon>Fungi</taxon>
        <taxon>Dikarya</taxon>
        <taxon>Basidiomycota</taxon>
        <taxon>Agaricomycotina</taxon>
        <taxon>Agaricomycetes</taxon>
        <taxon>Hymenochaetales</taxon>
        <taxon>Hymenochaetaceae</taxon>
        <taxon>Pyrrhoderma</taxon>
    </lineage>
</organism>
<feature type="chain" id="PRO_5013803498" evidence="1">
    <location>
        <begin position="24"/>
        <end position="158"/>
    </location>
</feature>
<gene>
    <name evidence="2" type="ORF">PNOK_0512600</name>
</gene>
<dbReference type="EMBL" id="NBII01000004">
    <property type="protein sequence ID" value="PAV20192.1"/>
    <property type="molecule type" value="Genomic_DNA"/>
</dbReference>
<accession>A0A286UKU3</accession>
<dbReference type="InParanoid" id="A0A286UKU3"/>
<keyword evidence="1" id="KW-0732">Signal</keyword>
<dbReference type="AlphaFoldDB" id="A0A286UKU3"/>
<comment type="caution">
    <text evidence="2">The sequence shown here is derived from an EMBL/GenBank/DDBJ whole genome shotgun (WGS) entry which is preliminary data.</text>
</comment>
<keyword evidence="3" id="KW-1185">Reference proteome</keyword>
<reference evidence="2 3" key="1">
    <citation type="journal article" date="2017" name="Mol. Ecol.">
        <title>Comparative and population genomic landscape of Phellinus noxius: A hypervariable fungus causing root rot in trees.</title>
        <authorList>
            <person name="Chung C.L."/>
            <person name="Lee T.J."/>
            <person name="Akiba M."/>
            <person name="Lee H.H."/>
            <person name="Kuo T.H."/>
            <person name="Liu D."/>
            <person name="Ke H.M."/>
            <person name="Yokoi T."/>
            <person name="Roa M.B."/>
            <person name="Lu M.J."/>
            <person name="Chang Y.Y."/>
            <person name="Ann P.J."/>
            <person name="Tsai J.N."/>
            <person name="Chen C.Y."/>
            <person name="Tzean S.S."/>
            <person name="Ota Y."/>
            <person name="Hattori T."/>
            <person name="Sahashi N."/>
            <person name="Liou R.F."/>
            <person name="Kikuchi T."/>
            <person name="Tsai I.J."/>
        </authorList>
    </citation>
    <scope>NUCLEOTIDE SEQUENCE [LARGE SCALE GENOMIC DNA]</scope>
    <source>
        <strain evidence="2 3">FFPRI411160</strain>
    </source>
</reference>
<evidence type="ECO:0000313" key="3">
    <source>
        <dbReference type="Proteomes" id="UP000217199"/>
    </source>
</evidence>
<dbReference type="OrthoDB" id="3178264at2759"/>
<evidence type="ECO:0000313" key="2">
    <source>
        <dbReference type="EMBL" id="PAV20192.1"/>
    </source>
</evidence>
<proteinExistence type="predicted"/>
<evidence type="ECO:0000256" key="1">
    <source>
        <dbReference type="SAM" id="SignalP"/>
    </source>
</evidence>
<dbReference type="Proteomes" id="UP000217199">
    <property type="component" value="Unassembled WGS sequence"/>
</dbReference>
<dbReference type="STRING" id="2282107.A0A286UKU3"/>